<dbReference type="RefSeq" id="WP_073087528.1">
    <property type="nucleotide sequence ID" value="NZ_FRBL01000014.1"/>
</dbReference>
<accession>A0A1M7MRD5</accession>
<dbReference type="EMBL" id="FRBL01000014">
    <property type="protein sequence ID" value="SHM93586.1"/>
    <property type="molecule type" value="Genomic_DNA"/>
</dbReference>
<evidence type="ECO:0000256" key="1">
    <source>
        <dbReference type="PROSITE-ProRule" id="PRU00169"/>
    </source>
</evidence>
<dbReference type="Gene3D" id="3.40.50.2300">
    <property type="match status" value="1"/>
</dbReference>
<dbReference type="InterPro" id="IPR011006">
    <property type="entry name" value="CheY-like_superfamily"/>
</dbReference>
<feature type="modified residue" description="4-aspartylphosphate" evidence="1">
    <location>
        <position position="66"/>
    </location>
</feature>
<feature type="domain" description="Response regulatory" evidence="2">
    <location>
        <begin position="17"/>
        <end position="130"/>
    </location>
</feature>
<sequence>MTPSFLPGRFQNITRKKLLLIDADVCFGASLKEALAQVHYDVDWELDHKAALQRAQSTPYSLVLMDDHVHGTAVPELIREMQHPHKPQIIVYGTALIATEEEDCIAAGATGFLTKCTDDISSLVIKIIGLTARPNFPCDN</sequence>
<organism evidence="3 4">
    <name type="scientific">Chitinophaga jiangningensis</name>
    <dbReference type="NCBI Taxonomy" id="1419482"/>
    <lineage>
        <taxon>Bacteria</taxon>
        <taxon>Pseudomonadati</taxon>
        <taxon>Bacteroidota</taxon>
        <taxon>Chitinophagia</taxon>
        <taxon>Chitinophagales</taxon>
        <taxon>Chitinophagaceae</taxon>
        <taxon>Chitinophaga</taxon>
    </lineage>
</organism>
<dbReference type="AlphaFoldDB" id="A0A1M7MRD5"/>
<protein>
    <submittedName>
        <fullName evidence="3">Response regulator receiver domain-containing protein</fullName>
    </submittedName>
</protein>
<dbReference type="SUPFAM" id="SSF52172">
    <property type="entry name" value="CheY-like"/>
    <property type="match status" value="1"/>
</dbReference>
<evidence type="ECO:0000313" key="4">
    <source>
        <dbReference type="Proteomes" id="UP000184420"/>
    </source>
</evidence>
<dbReference type="InterPro" id="IPR001789">
    <property type="entry name" value="Sig_transdc_resp-reg_receiver"/>
</dbReference>
<dbReference type="SMART" id="SM00448">
    <property type="entry name" value="REC"/>
    <property type="match status" value="1"/>
</dbReference>
<dbReference type="OrthoDB" id="9886545at2"/>
<keyword evidence="4" id="KW-1185">Reference proteome</keyword>
<proteinExistence type="predicted"/>
<dbReference type="Proteomes" id="UP000184420">
    <property type="component" value="Unassembled WGS sequence"/>
</dbReference>
<evidence type="ECO:0000313" key="3">
    <source>
        <dbReference type="EMBL" id="SHM93586.1"/>
    </source>
</evidence>
<evidence type="ECO:0000259" key="2">
    <source>
        <dbReference type="PROSITE" id="PS50110"/>
    </source>
</evidence>
<gene>
    <name evidence="3" type="ORF">SAMN05444266_11450</name>
</gene>
<dbReference type="STRING" id="1419482.SAMN05444266_11450"/>
<dbReference type="GO" id="GO:0000160">
    <property type="term" value="P:phosphorelay signal transduction system"/>
    <property type="evidence" value="ECO:0007669"/>
    <property type="project" value="InterPro"/>
</dbReference>
<dbReference type="CDD" id="cd00156">
    <property type="entry name" value="REC"/>
    <property type="match status" value="1"/>
</dbReference>
<name>A0A1M7MRD5_9BACT</name>
<keyword evidence="1" id="KW-0597">Phosphoprotein</keyword>
<dbReference type="PROSITE" id="PS50110">
    <property type="entry name" value="RESPONSE_REGULATORY"/>
    <property type="match status" value="1"/>
</dbReference>
<reference evidence="3 4" key="1">
    <citation type="submission" date="2016-11" db="EMBL/GenBank/DDBJ databases">
        <authorList>
            <person name="Jaros S."/>
            <person name="Januszkiewicz K."/>
            <person name="Wedrychowicz H."/>
        </authorList>
    </citation>
    <scope>NUCLEOTIDE SEQUENCE [LARGE SCALE GENOMIC DNA]</scope>
    <source>
        <strain evidence="3 4">DSM 27406</strain>
    </source>
</reference>
<dbReference type="Pfam" id="PF00072">
    <property type="entry name" value="Response_reg"/>
    <property type="match status" value="1"/>
</dbReference>